<comment type="subcellular location">
    <subcellularLocation>
        <location evidence="1">Cell membrane</location>
        <topology evidence="1">Multi-pass membrane protein</topology>
    </subcellularLocation>
</comment>
<dbReference type="InterPro" id="IPR002758">
    <property type="entry name" value="Cation_antiport_E"/>
</dbReference>
<keyword evidence="3" id="KW-1003">Cell membrane</keyword>
<comment type="similarity">
    <text evidence="2">Belongs to the CPA3 antiporters (TC 2.A.63) subunit E family.</text>
</comment>
<dbReference type="PIRSF" id="PIRSF019239">
    <property type="entry name" value="MrpE"/>
    <property type="match status" value="1"/>
</dbReference>
<keyword evidence="5 7" id="KW-1133">Transmembrane helix</keyword>
<proteinExistence type="inferred from homology"/>
<accession>A0ABQ5UE06</accession>
<protein>
    <submittedName>
        <fullName evidence="8">Na+/H+ antiporter subunit E</fullName>
    </submittedName>
</protein>
<feature type="transmembrane region" description="Helical" evidence="7">
    <location>
        <begin position="25"/>
        <end position="44"/>
    </location>
</feature>
<keyword evidence="6 7" id="KW-0472">Membrane</keyword>
<evidence type="ECO:0000313" key="8">
    <source>
        <dbReference type="EMBL" id="GLQ10320.1"/>
    </source>
</evidence>
<evidence type="ECO:0000256" key="2">
    <source>
        <dbReference type="ARBA" id="ARBA00006228"/>
    </source>
</evidence>
<reference evidence="8" key="1">
    <citation type="journal article" date="2014" name="Int. J. Syst. Evol. Microbiol.">
        <title>Complete genome of a new Firmicutes species belonging to the dominant human colonic microbiota ('Ruminococcus bicirculans') reveals two chromosomes and a selective capacity to utilize plant glucans.</title>
        <authorList>
            <consortium name="NISC Comparative Sequencing Program"/>
            <person name="Wegmann U."/>
            <person name="Louis P."/>
            <person name="Goesmann A."/>
            <person name="Henrissat B."/>
            <person name="Duncan S.H."/>
            <person name="Flint H.J."/>
        </authorList>
    </citation>
    <scope>NUCLEOTIDE SEQUENCE</scope>
    <source>
        <strain evidence="8">NBRC 103855</strain>
    </source>
</reference>
<evidence type="ECO:0000313" key="9">
    <source>
        <dbReference type="Proteomes" id="UP001161406"/>
    </source>
</evidence>
<name>A0ABQ5UE06_9HYPH</name>
<dbReference type="Proteomes" id="UP001161406">
    <property type="component" value="Unassembled WGS sequence"/>
</dbReference>
<comment type="caution">
    <text evidence="8">The sequence shown here is derived from an EMBL/GenBank/DDBJ whole genome shotgun (WGS) entry which is preliminary data.</text>
</comment>
<dbReference type="RefSeq" id="WP_284390837.1">
    <property type="nucleotide sequence ID" value="NZ_BSNG01000001.1"/>
</dbReference>
<evidence type="ECO:0000256" key="5">
    <source>
        <dbReference type="ARBA" id="ARBA00022989"/>
    </source>
</evidence>
<keyword evidence="4 7" id="KW-0812">Transmembrane</keyword>
<evidence type="ECO:0000256" key="3">
    <source>
        <dbReference type="ARBA" id="ARBA00022475"/>
    </source>
</evidence>
<keyword evidence="9" id="KW-1185">Reference proteome</keyword>
<evidence type="ECO:0000256" key="7">
    <source>
        <dbReference type="SAM" id="Phobius"/>
    </source>
</evidence>
<feature type="transmembrane region" description="Helical" evidence="7">
    <location>
        <begin position="56"/>
        <end position="79"/>
    </location>
</feature>
<organism evidence="8 9">
    <name type="scientific">Devosia yakushimensis</name>
    <dbReference type="NCBI Taxonomy" id="470028"/>
    <lineage>
        <taxon>Bacteria</taxon>
        <taxon>Pseudomonadati</taxon>
        <taxon>Pseudomonadota</taxon>
        <taxon>Alphaproteobacteria</taxon>
        <taxon>Hyphomicrobiales</taxon>
        <taxon>Devosiaceae</taxon>
        <taxon>Devosia</taxon>
    </lineage>
</organism>
<reference evidence="8" key="2">
    <citation type="submission" date="2023-01" db="EMBL/GenBank/DDBJ databases">
        <title>Draft genome sequence of Devosia yakushimensis strain NBRC 103855.</title>
        <authorList>
            <person name="Sun Q."/>
            <person name="Mori K."/>
        </authorList>
    </citation>
    <scope>NUCLEOTIDE SEQUENCE</scope>
    <source>
        <strain evidence="8">NBRC 103855</strain>
    </source>
</reference>
<dbReference type="EMBL" id="BSNG01000001">
    <property type="protein sequence ID" value="GLQ10320.1"/>
    <property type="molecule type" value="Genomic_DNA"/>
</dbReference>
<evidence type="ECO:0000256" key="1">
    <source>
        <dbReference type="ARBA" id="ARBA00004651"/>
    </source>
</evidence>
<gene>
    <name evidence="8" type="ORF">GCM10007913_22520</name>
</gene>
<sequence>MSPAVIVIVLALGWATITGNFSGLNLLFGAAIGALAVLLLRSAFAPPRALLKLRRIISLALLFLYELMVSAIRVAIIVLTPDLKSALRPAIVAVPLTVKSDAEITLLANLITLTPGTLSVDVSDDRSLLYVHVLTLSTREALIADIASGFETKVKEVFA</sequence>
<dbReference type="PANTHER" id="PTHR34584:SF1">
    <property type="entry name" value="NA(+)_H(+) ANTIPORTER SUBUNIT E1"/>
    <property type="match status" value="1"/>
</dbReference>
<dbReference type="Pfam" id="PF01899">
    <property type="entry name" value="MNHE"/>
    <property type="match status" value="1"/>
</dbReference>
<evidence type="ECO:0000256" key="6">
    <source>
        <dbReference type="ARBA" id="ARBA00023136"/>
    </source>
</evidence>
<evidence type="ECO:0000256" key="4">
    <source>
        <dbReference type="ARBA" id="ARBA00022692"/>
    </source>
</evidence>
<dbReference type="PANTHER" id="PTHR34584">
    <property type="entry name" value="NA(+)/H(+) ANTIPORTER SUBUNIT E1"/>
    <property type="match status" value="1"/>
</dbReference>